<evidence type="ECO:0000313" key="5">
    <source>
        <dbReference type="Proteomes" id="UP000237686"/>
    </source>
</evidence>
<accession>A0A228E1P7</accession>
<gene>
    <name evidence="3" type="ORF">C6P98_11625</name>
    <name evidence="2" type="ORF">C6P99_31420</name>
    <name evidence="4" type="ORF">C6Q15_31510</name>
</gene>
<reference evidence="4 7" key="1">
    <citation type="submission" date="2018-03" db="EMBL/GenBank/DDBJ databases">
        <authorList>
            <person name="Keele B.F."/>
        </authorList>
    </citation>
    <scope>NUCLEOTIDE SEQUENCE [LARGE SCALE GENOMIC DNA]</scope>
    <source>
        <strain evidence="4 7">AU19729</strain>
    </source>
</reference>
<dbReference type="AlphaFoldDB" id="A0A228E1P7"/>
<dbReference type="EMBL" id="PVFZ01000033">
    <property type="protein sequence ID" value="PRF24455.1"/>
    <property type="molecule type" value="Genomic_DNA"/>
</dbReference>
<proteinExistence type="predicted"/>
<feature type="region of interest" description="Disordered" evidence="1">
    <location>
        <begin position="29"/>
        <end position="65"/>
    </location>
</feature>
<dbReference type="EMBL" id="PVGH01000120">
    <property type="protein sequence ID" value="PRF52759.1"/>
    <property type="molecule type" value="Genomic_DNA"/>
</dbReference>
<evidence type="ECO:0000313" key="4">
    <source>
        <dbReference type="EMBL" id="PRF52759.1"/>
    </source>
</evidence>
<dbReference type="Proteomes" id="UP000237811">
    <property type="component" value="Unassembled WGS sequence"/>
</dbReference>
<evidence type="ECO:0000313" key="6">
    <source>
        <dbReference type="Proteomes" id="UP000237811"/>
    </source>
</evidence>
<evidence type="ECO:0000313" key="7">
    <source>
        <dbReference type="Proteomes" id="UP000238982"/>
    </source>
</evidence>
<dbReference type="EMBL" id="PVFR01000091">
    <property type="protein sequence ID" value="PRE40058.1"/>
    <property type="molecule type" value="Genomic_DNA"/>
</dbReference>
<organism evidence="3 5">
    <name type="scientific">Burkholderia multivorans</name>
    <dbReference type="NCBI Taxonomy" id="87883"/>
    <lineage>
        <taxon>Bacteria</taxon>
        <taxon>Pseudomonadati</taxon>
        <taxon>Pseudomonadota</taxon>
        <taxon>Betaproteobacteria</taxon>
        <taxon>Burkholderiales</taxon>
        <taxon>Burkholderiaceae</taxon>
        <taxon>Burkholderia</taxon>
        <taxon>Burkholderia cepacia complex</taxon>
    </lineage>
</organism>
<name>A0A228E1P7_9BURK</name>
<protein>
    <submittedName>
        <fullName evidence="3">Uncharacterized protein</fullName>
    </submittedName>
</protein>
<sequence length="65" mass="7159">MHLTVSCRPPHAPAHAATPCFAPAGVRAPRVPAPNTIQRRPSRPRKPAAEMKKPRQRGVCDVLRF</sequence>
<dbReference type="Proteomes" id="UP000238982">
    <property type="component" value="Unassembled WGS sequence"/>
</dbReference>
<dbReference type="Proteomes" id="UP000237686">
    <property type="component" value="Unassembled WGS sequence"/>
</dbReference>
<evidence type="ECO:0000256" key="1">
    <source>
        <dbReference type="SAM" id="MobiDB-lite"/>
    </source>
</evidence>
<reference evidence="5 6" key="2">
    <citation type="submission" date="2018-03" db="EMBL/GenBank/DDBJ databases">
        <authorList>
            <person name="Nguyen K."/>
            <person name="Fouts D."/>
            <person name="Sutton G."/>
        </authorList>
    </citation>
    <scope>NUCLEOTIDE SEQUENCE [LARGE SCALE GENOMIC DNA]</scope>
    <source>
        <strain evidence="2 6">AU14328</strain>
        <strain evidence="3 5">AU17135</strain>
    </source>
</reference>
<comment type="caution">
    <text evidence="3">The sequence shown here is derived from an EMBL/GenBank/DDBJ whole genome shotgun (WGS) entry which is preliminary data.</text>
</comment>
<evidence type="ECO:0000313" key="2">
    <source>
        <dbReference type="EMBL" id="PRE40058.1"/>
    </source>
</evidence>
<evidence type="ECO:0000313" key="3">
    <source>
        <dbReference type="EMBL" id="PRF24455.1"/>
    </source>
</evidence>